<dbReference type="PANTHER" id="PTHR31988:SF15">
    <property type="entry name" value="ESTERASE, PUTATIVE (DUF303)-RELATED"/>
    <property type="match status" value="1"/>
</dbReference>
<dbReference type="Proteomes" id="UP001652623">
    <property type="component" value="Chromosome 5"/>
</dbReference>
<keyword evidence="2" id="KW-0732">Signal</keyword>
<name>A0A6P3ZWB2_ZIZJJ</name>
<dbReference type="Gene3D" id="3.40.50.1110">
    <property type="entry name" value="SGNH hydrolase"/>
    <property type="match status" value="1"/>
</dbReference>
<dbReference type="InterPro" id="IPR005181">
    <property type="entry name" value="SASA"/>
</dbReference>
<dbReference type="SUPFAM" id="SSF52266">
    <property type="entry name" value="SGNH hydrolase"/>
    <property type="match status" value="1"/>
</dbReference>
<evidence type="ECO:0000313" key="5">
    <source>
        <dbReference type="RefSeq" id="XP_015884320.3"/>
    </source>
</evidence>
<dbReference type="InParanoid" id="A0A6P3ZWB2"/>
<accession>A0A6P3ZWB2</accession>
<dbReference type="PANTHER" id="PTHR31988">
    <property type="entry name" value="ESTERASE, PUTATIVE (DUF303)-RELATED"/>
    <property type="match status" value="1"/>
</dbReference>
<dbReference type="AlphaFoldDB" id="A0A6P3ZWB2"/>
<evidence type="ECO:0000256" key="2">
    <source>
        <dbReference type="SAM" id="SignalP"/>
    </source>
</evidence>
<dbReference type="KEGG" id="zju:107419984"/>
<keyword evidence="1" id="KW-0378">Hydrolase</keyword>
<sequence length="321" mass="34971">MSMKLCFLLLILTAHAYAAATSQQEEEEAAAAAHKHIFILAGQSNMAGRGGVLDNNATDELTWNEFVPKECQPNPSILRFSANLAWVEAREPLHADIDVKKVNGIGPGMPFAHELLAKEPKYGVIGLVPCAIGGTTIDEWAKGTPLYNQMVRRARTSLVGGGRIRGLLWMQGESDTNTLPDAEAYKPKLEKFFNDVRFDMMSPMLPIVQVAIASAEGPYIDVIRKAQLGLYLPNVVTVDPKIFAVIQPDKLHLTPQSQVKLGTMMADAYMKLVANSTSKLSKSTAPPTLSNFAFQLAVIPLLSFSLLMILTTNSFTSPSVQ</sequence>
<dbReference type="InterPro" id="IPR036514">
    <property type="entry name" value="SGNH_hydro_sf"/>
</dbReference>
<reference evidence="5" key="1">
    <citation type="submission" date="2025-08" db="UniProtKB">
        <authorList>
            <consortium name="RefSeq"/>
        </authorList>
    </citation>
    <scope>IDENTIFICATION</scope>
    <source>
        <tissue evidence="5">Seedling</tissue>
    </source>
</reference>
<evidence type="ECO:0000256" key="1">
    <source>
        <dbReference type="ARBA" id="ARBA00022801"/>
    </source>
</evidence>
<dbReference type="GO" id="GO:0016787">
    <property type="term" value="F:hydrolase activity"/>
    <property type="evidence" value="ECO:0007669"/>
    <property type="project" value="UniProtKB-KW"/>
</dbReference>
<dbReference type="GeneID" id="107419984"/>
<feature type="domain" description="Sialate O-acetylesterase" evidence="3">
    <location>
        <begin position="35"/>
        <end position="271"/>
    </location>
</feature>
<protein>
    <submittedName>
        <fullName evidence="5">Probable carbohydrate esterase At4g34215</fullName>
    </submittedName>
</protein>
<proteinExistence type="predicted"/>
<dbReference type="Pfam" id="PF03629">
    <property type="entry name" value="SASA"/>
    <property type="match status" value="1"/>
</dbReference>
<feature type="signal peptide" evidence="2">
    <location>
        <begin position="1"/>
        <end position="18"/>
    </location>
</feature>
<organism evidence="4 5">
    <name type="scientific">Ziziphus jujuba</name>
    <name type="common">Chinese jujube</name>
    <name type="synonym">Ziziphus sativa</name>
    <dbReference type="NCBI Taxonomy" id="326968"/>
    <lineage>
        <taxon>Eukaryota</taxon>
        <taxon>Viridiplantae</taxon>
        <taxon>Streptophyta</taxon>
        <taxon>Embryophyta</taxon>
        <taxon>Tracheophyta</taxon>
        <taxon>Spermatophyta</taxon>
        <taxon>Magnoliopsida</taxon>
        <taxon>eudicotyledons</taxon>
        <taxon>Gunneridae</taxon>
        <taxon>Pentapetalae</taxon>
        <taxon>rosids</taxon>
        <taxon>fabids</taxon>
        <taxon>Rosales</taxon>
        <taxon>Rhamnaceae</taxon>
        <taxon>Paliureae</taxon>
        <taxon>Ziziphus</taxon>
    </lineage>
</organism>
<evidence type="ECO:0000313" key="4">
    <source>
        <dbReference type="Proteomes" id="UP001652623"/>
    </source>
</evidence>
<gene>
    <name evidence="5" type="primary">LOC107419984</name>
</gene>
<feature type="chain" id="PRO_5027880320" evidence="2">
    <location>
        <begin position="19"/>
        <end position="321"/>
    </location>
</feature>
<keyword evidence="4" id="KW-1185">Reference proteome</keyword>
<dbReference type="RefSeq" id="XP_015884320.3">
    <property type="nucleotide sequence ID" value="XM_016028834.4"/>
</dbReference>
<evidence type="ECO:0000259" key="3">
    <source>
        <dbReference type="Pfam" id="PF03629"/>
    </source>
</evidence>
<dbReference type="InterPro" id="IPR052940">
    <property type="entry name" value="Carb_Esterase_6"/>
</dbReference>